<protein>
    <submittedName>
        <fullName evidence="4">G_PROTEIN_RECEP_F1_2 domain-containing protein</fullName>
    </submittedName>
</protein>
<feature type="transmembrane region" description="Helical" evidence="2">
    <location>
        <begin position="37"/>
        <end position="57"/>
    </location>
</feature>
<dbReference type="Proteomes" id="UP000095280">
    <property type="component" value="Unplaced"/>
</dbReference>
<keyword evidence="2" id="KW-1133">Transmembrane helix</keyword>
<evidence type="ECO:0000313" key="3">
    <source>
        <dbReference type="Proteomes" id="UP000095280"/>
    </source>
</evidence>
<keyword evidence="3" id="KW-1185">Reference proteome</keyword>
<evidence type="ECO:0000256" key="1">
    <source>
        <dbReference type="SAM" id="MobiDB-lite"/>
    </source>
</evidence>
<dbReference type="AlphaFoldDB" id="A0A1I8IS72"/>
<reference evidence="4" key="1">
    <citation type="submission" date="2016-11" db="UniProtKB">
        <authorList>
            <consortium name="WormBaseParasite"/>
        </authorList>
    </citation>
    <scope>IDENTIFICATION</scope>
</reference>
<name>A0A1I8IS72_9PLAT</name>
<evidence type="ECO:0000256" key="2">
    <source>
        <dbReference type="SAM" id="Phobius"/>
    </source>
</evidence>
<feature type="region of interest" description="Disordered" evidence="1">
    <location>
        <begin position="104"/>
        <end position="127"/>
    </location>
</feature>
<accession>A0A1I8IS72</accession>
<sequence>RGNSLPCSTLAGETRQEKQLLEIRELMEPSCQSGCRYALLLLLVLQTLLLVATPAAVRAAPVLTRMNWRCPDGLNEMLLESERLNEEKRSLEAIRQFGGQLSENAIPFRRPPQLPPPGPSARLIGRR</sequence>
<dbReference type="WBParaSite" id="maker-uti_cns_0016262-snap-gene-0.3-mRNA-1">
    <property type="protein sequence ID" value="maker-uti_cns_0016262-snap-gene-0.3-mRNA-1"/>
    <property type="gene ID" value="maker-uti_cns_0016262-snap-gene-0.3"/>
</dbReference>
<proteinExistence type="predicted"/>
<keyword evidence="2" id="KW-0472">Membrane</keyword>
<feature type="compositionally biased region" description="Pro residues" evidence="1">
    <location>
        <begin position="109"/>
        <end position="119"/>
    </location>
</feature>
<evidence type="ECO:0000313" key="4">
    <source>
        <dbReference type="WBParaSite" id="maker-uti_cns_0016262-snap-gene-0.3-mRNA-1"/>
    </source>
</evidence>
<organism evidence="3 4">
    <name type="scientific">Macrostomum lignano</name>
    <dbReference type="NCBI Taxonomy" id="282301"/>
    <lineage>
        <taxon>Eukaryota</taxon>
        <taxon>Metazoa</taxon>
        <taxon>Spiralia</taxon>
        <taxon>Lophotrochozoa</taxon>
        <taxon>Platyhelminthes</taxon>
        <taxon>Rhabditophora</taxon>
        <taxon>Macrostomorpha</taxon>
        <taxon>Macrostomida</taxon>
        <taxon>Macrostomidae</taxon>
        <taxon>Macrostomum</taxon>
    </lineage>
</organism>
<keyword evidence="2" id="KW-0812">Transmembrane</keyword>